<evidence type="ECO:0000256" key="7">
    <source>
        <dbReference type="ARBA" id="ARBA00033000"/>
    </source>
</evidence>
<dbReference type="OrthoDB" id="1090159at2"/>
<dbReference type="GO" id="GO:0004563">
    <property type="term" value="F:beta-N-acetylhexosaminidase activity"/>
    <property type="evidence" value="ECO:0007669"/>
    <property type="project" value="UniProtKB-EC"/>
</dbReference>
<feature type="domain" description="Beta-hexosaminidase bacterial type N-terminal" evidence="11">
    <location>
        <begin position="177"/>
        <end position="297"/>
    </location>
</feature>
<dbReference type="eggNOG" id="COG3525">
    <property type="taxonomic scope" value="Bacteria"/>
</dbReference>
<dbReference type="InterPro" id="IPR059177">
    <property type="entry name" value="GH29D-like_dom"/>
</dbReference>
<feature type="chain" id="PRO_5003305361" description="beta-N-acetylhexosaminidase" evidence="9">
    <location>
        <begin position="22"/>
        <end position="829"/>
    </location>
</feature>
<dbReference type="Pfam" id="PF13290">
    <property type="entry name" value="CHB_HEX_C_1"/>
    <property type="match status" value="1"/>
</dbReference>
<sequence>MKVKFTNLLFFLIMLSSCSTKDTSCPVSLTWQFNNTTKEKFYENSITVKNESSHSLDRNWAIYFTQFPRRMNQDKGAQLRVEEINANFFKIVPTEDYTALAPGDSIQITYYTSSGVPNVSHQPEGFYWTKNKEDQSPLHVPYKIECTQHSTNYEHIDYNRIYTHNERIDKKSKLNNYDILPSVKKAIKQEGQVNITHEIALVYEDTFKNEAKLLQEKLSTIYGIQVVDSSSTTIKLTHLNAPIHKNREQYKLEVSSEGIEISGINAHGVFNGCQTLLALFKGQTAPYRLECVSIEDYPDLVYRGQMLDVARNFTTIDNVKKLIDILASYKINVLHLHLTDDEGWRIEIPGLEELTSVSARRGHTLDESNNLYPSYDGAFDANGATTGNGYYTKAEFIDLLQYATARHIRVIPEVDCPGHSRAAIVAMNARYNKYIDTDPAKAKEYLLCDFEDKSEYRSAQAYTDNVMNVALPSTYTFIDKVFSEIAIMYQEAGLTLPSIHIGGDEVPKGAWLGSPLAQTLMQKENLKDTKQLSEYFFQKAITLLAQKGLKFDGWQEVALHNPKEIDKELTQVVDAVYCWNTVPEYHSDIIPYSIANNGYKVVLCNVNNFYLDLAYSPHPEERGLSWAGYVDETKAFSMLPFSIYKSARTKLNGDSVQVDFADEGKVKLQKEAQENILGIQAQLFSETIRSQEWVEYYVFPKILGLVERGWNAHPQWEYLKGEAERAAYYEDLSSFYKRISTKEFPYLNSIKANYRIPHAGILLKDNMLYLNSPLTGAIIRYTTDGTEPNAKSEQWTEPIKCLAQTVKAKVFFLNKESVTSTLHAFSSKK</sequence>
<dbReference type="AlphaFoldDB" id="F3ZNZ2"/>
<dbReference type="GO" id="GO:0005975">
    <property type="term" value="P:carbohydrate metabolic process"/>
    <property type="evidence" value="ECO:0007669"/>
    <property type="project" value="InterPro"/>
</dbReference>
<dbReference type="InterPro" id="IPR004866">
    <property type="entry name" value="CHB/HEX_N_dom"/>
</dbReference>
<evidence type="ECO:0000256" key="9">
    <source>
        <dbReference type="SAM" id="SignalP"/>
    </source>
</evidence>
<evidence type="ECO:0000313" key="15">
    <source>
        <dbReference type="Proteomes" id="UP000018439"/>
    </source>
</evidence>
<evidence type="ECO:0000256" key="2">
    <source>
        <dbReference type="ARBA" id="ARBA00006285"/>
    </source>
</evidence>
<dbReference type="SUPFAM" id="SSF81296">
    <property type="entry name" value="E set domains"/>
    <property type="match status" value="1"/>
</dbReference>
<feature type="domain" description="Chitobiase/beta-hexosaminidases N-terminal" evidence="12">
    <location>
        <begin position="41"/>
        <end position="111"/>
    </location>
</feature>
<evidence type="ECO:0000256" key="3">
    <source>
        <dbReference type="ARBA" id="ARBA00012663"/>
    </source>
</evidence>
<dbReference type="PANTHER" id="PTHR22600">
    <property type="entry name" value="BETA-HEXOSAMINIDASE"/>
    <property type="match status" value="1"/>
</dbReference>
<dbReference type="EMBL" id="CM001167">
    <property type="protein sequence ID" value="EGJ71568.1"/>
    <property type="molecule type" value="Genomic_DNA"/>
</dbReference>
<dbReference type="GO" id="GO:0030203">
    <property type="term" value="P:glycosaminoglycan metabolic process"/>
    <property type="evidence" value="ECO:0007669"/>
    <property type="project" value="TreeGrafter"/>
</dbReference>
<dbReference type="STRING" id="679937.Bcop_1371"/>
<gene>
    <name evidence="14" type="ORF">Bcop_1371</name>
</gene>
<proteinExistence type="inferred from homology"/>
<dbReference type="Gene3D" id="3.20.20.80">
    <property type="entry name" value="Glycosidases"/>
    <property type="match status" value="1"/>
</dbReference>
<name>F3ZNZ2_9BACE</name>
<dbReference type="Proteomes" id="UP000018439">
    <property type="component" value="Chromosome"/>
</dbReference>
<keyword evidence="9" id="KW-0732">Signal</keyword>
<keyword evidence="15" id="KW-1185">Reference proteome</keyword>
<accession>F3ZNZ2</accession>
<evidence type="ECO:0000313" key="14">
    <source>
        <dbReference type="EMBL" id="EGJ71568.1"/>
    </source>
</evidence>
<organism evidence="14 15">
    <name type="scientific">Bacteroides coprosuis DSM 18011</name>
    <dbReference type="NCBI Taxonomy" id="679937"/>
    <lineage>
        <taxon>Bacteria</taxon>
        <taxon>Pseudomonadati</taxon>
        <taxon>Bacteroidota</taxon>
        <taxon>Bacteroidia</taxon>
        <taxon>Bacteroidales</taxon>
        <taxon>Bacteroidaceae</taxon>
        <taxon>Bacteroides</taxon>
    </lineage>
</organism>
<dbReference type="SUPFAM" id="SSF51445">
    <property type="entry name" value="(Trans)glycosidases"/>
    <property type="match status" value="1"/>
</dbReference>
<feature type="domain" description="Glycoside hydrolase family 20 catalytic" evidence="10">
    <location>
        <begin position="302"/>
        <end position="712"/>
    </location>
</feature>
<comment type="similarity">
    <text evidence="2">Belongs to the glycosyl hydrolase 20 family.</text>
</comment>
<feature type="domain" description="GH29D-like beta-sandwich" evidence="13">
    <location>
        <begin position="760"/>
        <end position="812"/>
    </location>
</feature>
<dbReference type="InterPro" id="IPR008965">
    <property type="entry name" value="CBM2/CBM3_carb-bd_dom_sf"/>
</dbReference>
<evidence type="ECO:0000256" key="5">
    <source>
        <dbReference type="ARBA" id="ARBA00023295"/>
    </source>
</evidence>
<dbReference type="EC" id="3.2.1.52" evidence="3"/>
<dbReference type="InterPro" id="IPR025705">
    <property type="entry name" value="Beta_hexosaminidase_sua/sub"/>
</dbReference>
<evidence type="ECO:0000256" key="6">
    <source>
        <dbReference type="ARBA" id="ARBA00030512"/>
    </source>
</evidence>
<evidence type="ECO:0000256" key="1">
    <source>
        <dbReference type="ARBA" id="ARBA00001231"/>
    </source>
</evidence>
<reference evidence="14 15" key="1">
    <citation type="journal article" date="2011" name="Stand. Genomic Sci.">
        <title>Non-contiguous finished genome sequence of Bacteroides coprosuis type strain (PC139).</title>
        <authorList>
            <person name="Land M."/>
            <person name="Held B."/>
            <person name="Gronow S."/>
            <person name="Abt B."/>
            <person name="Lucas S."/>
            <person name="Del Rio T.G."/>
            <person name="Nolan M."/>
            <person name="Tice H."/>
            <person name="Cheng J.F."/>
            <person name="Pitluck S."/>
            <person name="Liolios K."/>
            <person name="Pagani I."/>
            <person name="Ivanova N."/>
            <person name="Mavromatis K."/>
            <person name="Mikhailova N."/>
            <person name="Pati A."/>
            <person name="Tapia R."/>
            <person name="Han C."/>
            <person name="Goodwin L."/>
            <person name="Chen A."/>
            <person name="Palaniappan K."/>
            <person name="Hauser L."/>
            <person name="Brambilla E.M."/>
            <person name="Rohde M."/>
            <person name="Goker M."/>
            <person name="Detter J.C."/>
            <person name="Woyke T."/>
            <person name="Bristow J."/>
            <person name="Eisen J.A."/>
            <person name="Markowitz V."/>
            <person name="Hugenholtz P."/>
            <person name="Kyrpides N.C."/>
            <person name="Klenk H.P."/>
            <person name="Lapidus A."/>
        </authorList>
    </citation>
    <scope>NUCLEOTIDE SEQUENCE</scope>
    <source>
        <strain evidence="14 15">DSM 18011</strain>
    </source>
</reference>
<keyword evidence="4 14" id="KW-0378">Hydrolase</keyword>
<dbReference type="InterPro" id="IPR015883">
    <property type="entry name" value="Glyco_hydro_20_cat"/>
</dbReference>
<evidence type="ECO:0000259" key="13">
    <source>
        <dbReference type="Pfam" id="PF13290"/>
    </source>
</evidence>
<dbReference type="PANTHER" id="PTHR22600:SF57">
    <property type="entry name" value="BETA-N-ACETYLHEXOSAMINIDASE"/>
    <property type="match status" value="1"/>
</dbReference>
<dbReference type="Pfam" id="PF00728">
    <property type="entry name" value="Glyco_hydro_20"/>
    <property type="match status" value="1"/>
</dbReference>
<dbReference type="Gene3D" id="3.30.379.10">
    <property type="entry name" value="Chitobiase/beta-hexosaminidase domain 2-like"/>
    <property type="match status" value="1"/>
</dbReference>
<dbReference type="SUPFAM" id="SSF55545">
    <property type="entry name" value="beta-N-acetylhexosaminidase-like domain"/>
    <property type="match status" value="1"/>
</dbReference>
<dbReference type="GO" id="GO:0030247">
    <property type="term" value="F:polysaccharide binding"/>
    <property type="evidence" value="ECO:0007669"/>
    <property type="project" value="InterPro"/>
</dbReference>
<dbReference type="PRINTS" id="PR00738">
    <property type="entry name" value="GLHYDRLASE20"/>
</dbReference>
<dbReference type="Pfam" id="PF03173">
    <property type="entry name" value="CHB_HEX"/>
    <property type="match status" value="1"/>
</dbReference>
<dbReference type="InterPro" id="IPR017853">
    <property type="entry name" value="GH"/>
</dbReference>
<dbReference type="InterPro" id="IPR015882">
    <property type="entry name" value="HEX_bac_N"/>
</dbReference>
<feature type="active site" description="Proton donor" evidence="8">
    <location>
        <position position="505"/>
    </location>
</feature>
<comment type="catalytic activity">
    <reaction evidence="1">
        <text>Hydrolysis of terminal non-reducing N-acetyl-D-hexosamine residues in N-acetyl-beta-D-hexosaminides.</text>
        <dbReference type="EC" id="3.2.1.52"/>
    </reaction>
</comment>
<evidence type="ECO:0000259" key="11">
    <source>
        <dbReference type="Pfam" id="PF02838"/>
    </source>
</evidence>
<evidence type="ECO:0000259" key="10">
    <source>
        <dbReference type="Pfam" id="PF00728"/>
    </source>
</evidence>
<evidence type="ECO:0000256" key="4">
    <source>
        <dbReference type="ARBA" id="ARBA00022801"/>
    </source>
</evidence>
<evidence type="ECO:0000256" key="8">
    <source>
        <dbReference type="PIRSR" id="PIRSR625705-1"/>
    </source>
</evidence>
<dbReference type="PROSITE" id="PS51257">
    <property type="entry name" value="PROKAR_LIPOPROTEIN"/>
    <property type="match status" value="1"/>
</dbReference>
<dbReference type="InterPro" id="IPR029018">
    <property type="entry name" value="Hex-like_dom2"/>
</dbReference>
<dbReference type="SUPFAM" id="SSF49384">
    <property type="entry name" value="Carbohydrate-binding domain"/>
    <property type="match status" value="1"/>
</dbReference>
<dbReference type="Gene3D" id="2.60.40.290">
    <property type="match status" value="1"/>
</dbReference>
<feature type="signal peptide" evidence="9">
    <location>
        <begin position="1"/>
        <end position="21"/>
    </location>
</feature>
<dbReference type="HOGENOM" id="CLU_007082_4_1_10"/>
<dbReference type="GO" id="GO:0016020">
    <property type="term" value="C:membrane"/>
    <property type="evidence" value="ECO:0007669"/>
    <property type="project" value="TreeGrafter"/>
</dbReference>
<evidence type="ECO:0000259" key="12">
    <source>
        <dbReference type="Pfam" id="PF03173"/>
    </source>
</evidence>
<dbReference type="InterPro" id="IPR014756">
    <property type="entry name" value="Ig_E-set"/>
</dbReference>
<dbReference type="Pfam" id="PF02838">
    <property type="entry name" value="Glyco_hydro_20b"/>
    <property type="match status" value="1"/>
</dbReference>
<protein>
    <recommendedName>
        <fullName evidence="3">beta-N-acetylhexosaminidase</fullName>
        <ecNumber evidence="3">3.2.1.52</ecNumber>
    </recommendedName>
    <alternativeName>
        <fullName evidence="6">Beta-N-acetylhexosaminidase</fullName>
    </alternativeName>
    <alternativeName>
        <fullName evidence="7">N-acetyl-beta-glucosaminidase</fullName>
    </alternativeName>
</protein>
<keyword evidence="5 14" id="KW-0326">Glycosidase</keyword>
<dbReference type="InterPro" id="IPR012291">
    <property type="entry name" value="CBM2_carb-bd_dom_sf"/>
</dbReference>